<accession>A0A1I5EWZ4</accession>
<protein>
    <submittedName>
        <fullName evidence="1">Uncharacterized protein</fullName>
    </submittedName>
</protein>
<dbReference type="RefSeq" id="WP_090965238.1">
    <property type="nucleotide sequence ID" value="NZ_FOVG01000003.1"/>
</dbReference>
<keyword evidence="2" id="KW-1185">Reference proteome</keyword>
<name>A0A1I5EWZ4_9GAMM</name>
<dbReference type="Proteomes" id="UP000198968">
    <property type="component" value="Unassembled WGS sequence"/>
</dbReference>
<evidence type="ECO:0000313" key="2">
    <source>
        <dbReference type="Proteomes" id="UP000198968"/>
    </source>
</evidence>
<dbReference type="EMBL" id="FOVG01000003">
    <property type="protein sequence ID" value="SFO16035.1"/>
    <property type="molecule type" value="Genomic_DNA"/>
</dbReference>
<evidence type="ECO:0000313" key="1">
    <source>
        <dbReference type="EMBL" id="SFO16035.1"/>
    </source>
</evidence>
<dbReference type="OrthoDB" id="6419947at2"/>
<reference evidence="2" key="1">
    <citation type="submission" date="2016-10" db="EMBL/GenBank/DDBJ databases">
        <authorList>
            <person name="Varghese N."/>
            <person name="Submissions S."/>
        </authorList>
    </citation>
    <scope>NUCLEOTIDE SEQUENCE [LARGE SCALE GENOMIC DNA]</scope>
    <source>
        <strain evidence="2">OV426</strain>
    </source>
</reference>
<proteinExistence type="predicted"/>
<dbReference type="AlphaFoldDB" id="A0A1I5EWZ4"/>
<sequence>MFNVPPTYSAEAVECLYEVIDILNLKGARCHVIFDSQASRAAIIEADTTEELGEMRHPVLAVLEMERVTSINTILRIKSFWTDSEGPHPEVEPASLAKALYKALTIKKHITLVGL</sequence>
<gene>
    <name evidence="1" type="ORF">SAMN05428971_3153</name>
</gene>
<organism evidence="1 2">
    <name type="scientific">Candidatus Pantoea varia</name>
    <dbReference type="NCBI Taxonomy" id="1881036"/>
    <lineage>
        <taxon>Bacteria</taxon>
        <taxon>Pseudomonadati</taxon>
        <taxon>Pseudomonadota</taxon>
        <taxon>Gammaproteobacteria</taxon>
        <taxon>Enterobacterales</taxon>
        <taxon>Erwiniaceae</taxon>
        <taxon>Pantoea</taxon>
    </lineage>
</organism>